<proteinExistence type="predicted"/>
<dbReference type="EMBL" id="PNIE01000082">
    <property type="protein sequence ID" value="PMP61451.1"/>
    <property type="molecule type" value="Genomic_DNA"/>
</dbReference>
<gene>
    <name evidence="1" type="ORF">C0197_05635</name>
</gene>
<accession>A0A2N7PIG3</accession>
<dbReference type="Proteomes" id="UP000235731">
    <property type="component" value="Unassembled WGS sequence"/>
</dbReference>
<reference evidence="1 2" key="1">
    <citation type="submission" date="2018-01" db="EMBL/GenBank/DDBJ databases">
        <title>Metagenomic assembled genomes from two thermal pools in the Uzon Caldera, Kamchatka, Russia.</title>
        <authorList>
            <person name="Wilkins L."/>
            <person name="Ettinger C."/>
        </authorList>
    </citation>
    <scope>NUCLEOTIDE SEQUENCE [LARGE SCALE GENOMIC DNA]</scope>
    <source>
        <strain evidence="1">ZAV-15</strain>
    </source>
</reference>
<dbReference type="AlphaFoldDB" id="A0A2N7PIG3"/>
<organism evidence="1 2">
    <name type="scientific">Caldimicrobium thiodismutans</name>
    <dbReference type="NCBI Taxonomy" id="1653476"/>
    <lineage>
        <taxon>Bacteria</taxon>
        <taxon>Pseudomonadati</taxon>
        <taxon>Thermodesulfobacteriota</taxon>
        <taxon>Thermodesulfobacteria</taxon>
        <taxon>Thermodesulfobacteriales</taxon>
        <taxon>Thermodesulfobacteriaceae</taxon>
        <taxon>Caldimicrobium</taxon>
    </lineage>
</organism>
<comment type="caution">
    <text evidence="1">The sequence shown here is derived from an EMBL/GenBank/DDBJ whole genome shotgun (WGS) entry which is preliminary data.</text>
</comment>
<sequence>MKEPFMQRETSLKAKLEEFYSLSDQELEKALSPLRFEELFELVLSTPWEKRAKLIFYSPYPEGIVRNMPPIELFFTLKASSLDLSVELLSYAKGTQIQFLFDIDCWYKDRLRADRIASWIILLFEAGEDKVLEWLTVADWEFLIALMQKFVRIHKRPDEVDLLEAYDYLPPYTLDDVYFVEFKEESLEFYFRRIIELIRETWPETYFALMESLIWELPSDVEERAFRFRNGRLADEGIPDYYIALEVYADIHPKKLSKIEPKYLPEREEEVEELKAPLYLIPYDEERELLIYKVLSLIKDPDTLSRIQRELAWLATKVILVDHPVIDEIEEVKKGIHKMWCGLNLGLEYLSEGNLEIAKEILKNHYLEEIFRVSRTALRELRKFALSLLNNKEFNVALLKYLDQPYAGYLQGATRRRLNEIQLFVPPNIGTDREYVEFSRISEIRMVRRYIEEIGYMAPLLEKGLGPVSTWVKEVIQPRRNFDLNFLTWSSIILTALAQYLYSKEFVFRALPYKAWREVFPKLVEFKDEKCYLREELKEGLFENFRALAKSVYYLEENLLSSFLNFVVNKFENEFRFAHPEDPPDPKYQTLILIDLSS</sequence>
<evidence type="ECO:0000313" key="2">
    <source>
        <dbReference type="Proteomes" id="UP000235731"/>
    </source>
</evidence>
<protein>
    <submittedName>
        <fullName evidence="1">Uncharacterized protein</fullName>
    </submittedName>
</protein>
<dbReference type="Pfam" id="PF19676">
    <property type="entry name" value="DUF6178"/>
    <property type="match status" value="1"/>
</dbReference>
<evidence type="ECO:0000313" key="1">
    <source>
        <dbReference type="EMBL" id="PMP61451.1"/>
    </source>
</evidence>
<dbReference type="InterPro" id="IPR045750">
    <property type="entry name" value="DUF6178"/>
</dbReference>
<name>A0A2N7PIG3_9BACT</name>